<dbReference type="CDD" id="cd09083">
    <property type="entry name" value="EEP-1"/>
    <property type="match status" value="1"/>
</dbReference>
<keyword evidence="2" id="KW-0269">Exonuclease</keyword>
<reference evidence="2 3" key="1">
    <citation type="submission" date="2020-02" db="EMBL/GenBank/DDBJ databases">
        <title>Whole-genome analyses of novel actinobacteria.</title>
        <authorList>
            <person name="Sahin N."/>
            <person name="Tokatli A."/>
        </authorList>
    </citation>
    <scope>NUCLEOTIDE SEQUENCE [LARGE SCALE GENOMIC DNA]</scope>
    <source>
        <strain evidence="2 3">YC504</strain>
    </source>
</reference>
<protein>
    <submittedName>
        <fullName evidence="2">Endonuclease/exonuclease/phosphatase family protein</fullName>
    </submittedName>
</protein>
<dbReference type="InterPro" id="IPR005135">
    <property type="entry name" value="Endo/exonuclease/phosphatase"/>
</dbReference>
<dbReference type="Proteomes" id="UP000481109">
    <property type="component" value="Unassembled WGS sequence"/>
</dbReference>
<organism evidence="2 3">
    <name type="scientific">Streptomyces mesophilus</name>
    <dbReference type="NCBI Taxonomy" id="1775132"/>
    <lineage>
        <taxon>Bacteria</taxon>
        <taxon>Bacillati</taxon>
        <taxon>Actinomycetota</taxon>
        <taxon>Actinomycetes</taxon>
        <taxon>Kitasatosporales</taxon>
        <taxon>Streptomycetaceae</taxon>
        <taxon>Streptomyces</taxon>
    </lineage>
</organism>
<proteinExistence type="predicted"/>
<dbReference type="GO" id="GO:0000175">
    <property type="term" value="F:3'-5'-RNA exonuclease activity"/>
    <property type="evidence" value="ECO:0007669"/>
    <property type="project" value="TreeGrafter"/>
</dbReference>
<keyword evidence="2" id="KW-0540">Nuclease</keyword>
<dbReference type="AlphaFoldDB" id="A0A6G4XHF2"/>
<dbReference type="Gene3D" id="3.60.10.10">
    <property type="entry name" value="Endonuclease/exonuclease/phosphatase"/>
    <property type="match status" value="1"/>
</dbReference>
<keyword evidence="2" id="KW-0255">Endonuclease</keyword>
<feature type="domain" description="Endonuclease/exonuclease/phosphatase" evidence="1">
    <location>
        <begin position="1"/>
        <end position="243"/>
    </location>
</feature>
<dbReference type="Pfam" id="PF03372">
    <property type="entry name" value="Exo_endo_phos"/>
    <property type="match status" value="1"/>
</dbReference>
<dbReference type="GO" id="GO:0004519">
    <property type="term" value="F:endonuclease activity"/>
    <property type="evidence" value="ECO:0007669"/>
    <property type="project" value="UniProtKB-KW"/>
</dbReference>
<gene>
    <name evidence="2" type="ORF">G6045_15090</name>
</gene>
<evidence type="ECO:0000313" key="3">
    <source>
        <dbReference type="Proteomes" id="UP000481109"/>
    </source>
</evidence>
<keyword evidence="2" id="KW-0378">Hydrolase</keyword>
<sequence>MSFNLRHAGDKRPNSWAERRPAMAELLRATRPAVIGTQEGLFQQLSDIEADLDRRYAWIGTGRSGGSRGEFMAVFYDTGRLAPVEYEHYWLSDTPDVIGSNTWGGSSIRMVTWVRLRDLWTGGEFYVVNTHLDVSSRLARTRSAELIVRRLGDLDRSLPVVLTGDFNVPAHADPVYDTLLGAGLADSWDSAERRGTVYATFHGYGPLVPDGDRIDWILTSPGVRTLSAEIDTFSLGGQFPSDHLPVRARLALP</sequence>
<dbReference type="RefSeq" id="WP_165332484.1">
    <property type="nucleotide sequence ID" value="NZ_JAAKZW010000051.1"/>
</dbReference>
<dbReference type="EMBL" id="JAAKZW010000051">
    <property type="protein sequence ID" value="NGO76979.1"/>
    <property type="molecule type" value="Genomic_DNA"/>
</dbReference>
<dbReference type="InterPro" id="IPR036691">
    <property type="entry name" value="Endo/exonu/phosph_ase_sf"/>
</dbReference>
<dbReference type="PANTHER" id="PTHR12121:SF36">
    <property type="entry name" value="ENDONUCLEASE_EXONUCLEASE_PHOSPHATASE DOMAIN-CONTAINING PROTEIN"/>
    <property type="match status" value="1"/>
</dbReference>
<evidence type="ECO:0000259" key="1">
    <source>
        <dbReference type="Pfam" id="PF03372"/>
    </source>
</evidence>
<evidence type="ECO:0000313" key="2">
    <source>
        <dbReference type="EMBL" id="NGO76979.1"/>
    </source>
</evidence>
<dbReference type="SUPFAM" id="SSF56219">
    <property type="entry name" value="DNase I-like"/>
    <property type="match status" value="1"/>
</dbReference>
<accession>A0A6G4XHF2</accession>
<dbReference type="PANTHER" id="PTHR12121">
    <property type="entry name" value="CARBON CATABOLITE REPRESSOR PROTEIN 4"/>
    <property type="match status" value="1"/>
</dbReference>
<comment type="caution">
    <text evidence="2">The sequence shown here is derived from an EMBL/GenBank/DDBJ whole genome shotgun (WGS) entry which is preliminary data.</text>
</comment>
<dbReference type="InterPro" id="IPR050410">
    <property type="entry name" value="CCR4/nocturin_mRNA_transcr"/>
</dbReference>
<name>A0A6G4XHF2_9ACTN</name>
<keyword evidence="3" id="KW-1185">Reference proteome</keyword>